<gene>
    <name evidence="7" type="ORF">RchiOBHm_Chr1g0343921</name>
</gene>
<protein>
    <submittedName>
        <fullName evidence="7">Putative phosphatidylinositol N-acetylglucosaminyltransferase</fullName>
        <ecNumber evidence="7">2.4.1.198</ecNumber>
    </submittedName>
</protein>
<evidence type="ECO:0000313" key="8">
    <source>
        <dbReference type="Proteomes" id="UP000238479"/>
    </source>
</evidence>
<dbReference type="EC" id="2.4.1.198" evidence="7"/>
<evidence type="ECO:0000313" key="7">
    <source>
        <dbReference type="EMBL" id="PRQ57042.1"/>
    </source>
</evidence>
<evidence type="ECO:0000256" key="1">
    <source>
        <dbReference type="ARBA" id="ARBA00004141"/>
    </source>
</evidence>
<dbReference type="GO" id="GO:0016020">
    <property type="term" value="C:membrane"/>
    <property type="evidence" value="ECO:0007669"/>
    <property type="project" value="UniProtKB-SubCell"/>
</dbReference>
<keyword evidence="4 5" id="KW-0472">Membrane</keyword>
<keyword evidence="2 5" id="KW-0812">Transmembrane</keyword>
<dbReference type="Pfam" id="PF08510">
    <property type="entry name" value="PIG-P"/>
    <property type="match status" value="1"/>
</dbReference>
<keyword evidence="3 5" id="KW-1133">Transmembrane helix</keyword>
<comment type="caution">
    <text evidence="7">The sequence shown here is derived from an EMBL/GenBank/DDBJ whole genome shotgun (WGS) entry which is preliminary data.</text>
</comment>
<feature type="transmembrane region" description="Helical" evidence="5">
    <location>
        <begin position="45"/>
        <end position="67"/>
    </location>
</feature>
<dbReference type="Gramene" id="PRQ57042">
    <property type="protein sequence ID" value="PRQ57042"/>
    <property type="gene ID" value="RchiOBHm_Chr1g0343921"/>
</dbReference>
<feature type="transmembrane region" description="Helical" evidence="5">
    <location>
        <begin position="87"/>
        <end position="107"/>
    </location>
</feature>
<dbReference type="PANTHER" id="PTHR47681">
    <property type="entry name" value="PHOSPHATIDYLINOSITOL N-ACETYLGLUCOSAMINYLTRANSFERASE SUBUNIT P-RELATED"/>
    <property type="match status" value="1"/>
</dbReference>
<evidence type="ECO:0000256" key="5">
    <source>
        <dbReference type="SAM" id="Phobius"/>
    </source>
</evidence>
<name>A0A2P6SED4_ROSCH</name>
<dbReference type="InterPro" id="IPR013717">
    <property type="entry name" value="PIG-P"/>
</dbReference>
<evidence type="ECO:0000259" key="6">
    <source>
        <dbReference type="Pfam" id="PF08510"/>
    </source>
</evidence>
<evidence type="ECO:0000256" key="4">
    <source>
        <dbReference type="ARBA" id="ARBA00023136"/>
    </source>
</evidence>
<feature type="domain" description="PIG-P" evidence="6">
    <location>
        <begin position="43"/>
        <end position="158"/>
    </location>
</feature>
<evidence type="ECO:0000256" key="3">
    <source>
        <dbReference type="ARBA" id="ARBA00022989"/>
    </source>
</evidence>
<dbReference type="OMA" id="KGICNRN"/>
<accession>A0A2P6SED4</accession>
<evidence type="ECO:0000256" key="2">
    <source>
        <dbReference type="ARBA" id="ARBA00022692"/>
    </source>
</evidence>
<dbReference type="EMBL" id="PDCK01000039">
    <property type="protein sequence ID" value="PRQ57042.1"/>
    <property type="molecule type" value="Genomic_DNA"/>
</dbReference>
<keyword evidence="7" id="KW-0328">Glycosyltransferase</keyword>
<dbReference type="Proteomes" id="UP000238479">
    <property type="component" value="Chromosome 1"/>
</dbReference>
<proteinExistence type="predicted"/>
<sequence>MEDSYSVCSPRRILSVSKKRREATVSFADADIKASGFHGPKPAEVYGFVGSITTVVATVILLVWAYVPESWLHWIGIFYYPSRYWALAVPAYAMMTVVLALVFYCGLNFMSTPPPSSLYTVYDEFSRDPVSSGQMAGEDQLIEPISDISIDKINRSMFK</sequence>
<organism evidence="7 8">
    <name type="scientific">Rosa chinensis</name>
    <name type="common">China rose</name>
    <dbReference type="NCBI Taxonomy" id="74649"/>
    <lineage>
        <taxon>Eukaryota</taxon>
        <taxon>Viridiplantae</taxon>
        <taxon>Streptophyta</taxon>
        <taxon>Embryophyta</taxon>
        <taxon>Tracheophyta</taxon>
        <taxon>Spermatophyta</taxon>
        <taxon>Magnoliopsida</taxon>
        <taxon>eudicotyledons</taxon>
        <taxon>Gunneridae</taxon>
        <taxon>Pentapetalae</taxon>
        <taxon>rosids</taxon>
        <taxon>fabids</taxon>
        <taxon>Rosales</taxon>
        <taxon>Rosaceae</taxon>
        <taxon>Rosoideae</taxon>
        <taxon>Rosoideae incertae sedis</taxon>
        <taxon>Rosa</taxon>
    </lineage>
</organism>
<dbReference type="GO" id="GO:0017176">
    <property type="term" value="F:phosphatidylinositol N-acetylglucosaminyltransferase activity"/>
    <property type="evidence" value="ECO:0007669"/>
    <property type="project" value="UniProtKB-EC"/>
</dbReference>
<dbReference type="AlphaFoldDB" id="A0A2P6SED4"/>
<comment type="subcellular location">
    <subcellularLocation>
        <location evidence="1">Membrane</location>
        <topology evidence="1">Multi-pass membrane protein</topology>
    </subcellularLocation>
</comment>
<dbReference type="PANTHER" id="PTHR47681:SF3">
    <property type="entry name" value="PHOSPHATIDYLINOSITOL N-ACETYLGLUCOSAMINYLTRANSFERASE SUBUNIT P-RELATED"/>
    <property type="match status" value="1"/>
</dbReference>
<keyword evidence="8" id="KW-1185">Reference proteome</keyword>
<dbReference type="STRING" id="74649.A0A2P6SED4"/>
<reference evidence="7 8" key="1">
    <citation type="journal article" date="2018" name="Nat. Genet.">
        <title>The Rosa genome provides new insights in the design of modern roses.</title>
        <authorList>
            <person name="Bendahmane M."/>
        </authorList>
    </citation>
    <scope>NUCLEOTIDE SEQUENCE [LARGE SCALE GENOMIC DNA]</scope>
    <source>
        <strain evidence="8">cv. Old Blush</strain>
    </source>
</reference>
<keyword evidence="7" id="KW-0808">Transferase</keyword>